<reference evidence="1" key="2">
    <citation type="submission" date="2020-09" db="EMBL/GenBank/DDBJ databases">
        <authorList>
            <person name="Sun Q."/>
            <person name="Zhou Y."/>
        </authorList>
    </citation>
    <scope>NUCLEOTIDE SEQUENCE</scope>
    <source>
        <strain evidence="1">CGMCC 1.15082</strain>
    </source>
</reference>
<dbReference type="AlphaFoldDB" id="A0A916SRI0"/>
<reference evidence="1" key="1">
    <citation type="journal article" date="2014" name="Int. J. Syst. Evol. Microbiol.">
        <title>Complete genome sequence of Corynebacterium casei LMG S-19264T (=DSM 44701T), isolated from a smear-ripened cheese.</title>
        <authorList>
            <consortium name="US DOE Joint Genome Institute (JGI-PGF)"/>
            <person name="Walter F."/>
            <person name="Albersmeier A."/>
            <person name="Kalinowski J."/>
            <person name="Ruckert C."/>
        </authorList>
    </citation>
    <scope>NUCLEOTIDE SEQUENCE</scope>
    <source>
        <strain evidence="1">CGMCC 1.15082</strain>
    </source>
</reference>
<evidence type="ECO:0000313" key="2">
    <source>
        <dbReference type="Proteomes" id="UP000646478"/>
    </source>
</evidence>
<accession>A0A916SRI0</accession>
<proteinExistence type="predicted"/>
<sequence>MDGGEEASDRFEAAKSVQAKRHQCDQRCVIIGSNVIVKKLETLTVAKIVKQVTAGLAAIDAR</sequence>
<protein>
    <submittedName>
        <fullName evidence="1">Uncharacterized protein</fullName>
    </submittedName>
</protein>
<dbReference type="EMBL" id="BMHH01000038">
    <property type="protein sequence ID" value="GGB12212.1"/>
    <property type="molecule type" value="Genomic_DNA"/>
</dbReference>
<organism evidence="1 2">
    <name type="scientific">Brucella endophytica</name>
    <dbReference type="NCBI Taxonomy" id="1963359"/>
    <lineage>
        <taxon>Bacteria</taxon>
        <taxon>Pseudomonadati</taxon>
        <taxon>Pseudomonadota</taxon>
        <taxon>Alphaproteobacteria</taxon>
        <taxon>Hyphomicrobiales</taxon>
        <taxon>Brucellaceae</taxon>
        <taxon>Brucella/Ochrobactrum group</taxon>
        <taxon>Brucella</taxon>
    </lineage>
</organism>
<gene>
    <name evidence="1" type="ORF">GCM10011491_45090</name>
</gene>
<evidence type="ECO:0000313" key="1">
    <source>
        <dbReference type="EMBL" id="GGB12212.1"/>
    </source>
</evidence>
<name>A0A916SRI0_9HYPH</name>
<comment type="caution">
    <text evidence="1">The sequence shown here is derived from an EMBL/GenBank/DDBJ whole genome shotgun (WGS) entry which is preliminary data.</text>
</comment>
<dbReference type="Proteomes" id="UP000646478">
    <property type="component" value="Unassembled WGS sequence"/>
</dbReference>
<keyword evidence="2" id="KW-1185">Reference proteome</keyword>